<evidence type="ECO:0000313" key="2">
    <source>
        <dbReference type="EMBL" id="MEA1081031.1"/>
    </source>
</evidence>
<comment type="caution">
    <text evidence="2">The sequence shown here is derived from an EMBL/GenBank/DDBJ whole genome shotgun (WGS) entry which is preliminary data.</text>
</comment>
<keyword evidence="1" id="KW-1133">Transmembrane helix</keyword>
<gene>
    <name evidence="2" type="ORF">U5822_10145</name>
</gene>
<sequence length="138" mass="14725">MNSKVKKSVALSVVAGFSLQLVACGTILYPERKGQTSGHLDPGVVILDGIGLLFFLIPGVIAFAVDFSNGTIYLPGGTASLDSGEVNAVQITGEMTNEKIEQAIFEHTGERVSLEDDAVQAREETITLSALNREVRFL</sequence>
<dbReference type="Proteomes" id="UP001305746">
    <property type="component" value="Unassembled WGS sequence"/>
</dbReference>
<dbReference type="RefSeq" id="WP_322855508.1">
    <property type="nucleotide sequence ID" value="NZ_JAYDCJ010000003.1"/>
</dbReference>
<evidence type="ECO:0000256" key="1">
    <source>
        <dbReference type="SAM" id="Phobius"/>
    </source>
</evidence>
<organism evidence="2 3">
    <name type="scientific">Marinobacter qingdaonensis</name>
    <dbReference type="NCBI Taxonomy" id="3108486"/>
    <lineage>
        <taxon>Bacteria</taxon>
        <taxon>Pseudomonadati</taxon>
        <taxon>Pseudomonadota</taxon>
        <taxon>Gammaproteobacteria</taxon>
        <taxon>Pseudomonadales</taxon>
        <taxon>Marinobacteraceae</taxon>
        <taxon>Marinobacter</taxon>
    </lineage>
</organism>
<feature type="transmembrane region" description="Helical" evidence="1">
    <location>
        <begin position="43"/>
        <end position="65"/>
    </location>
</feature>
<keyword evidence="1" id="KW-0812">Transmembrane</keyword>
<keyword evidence="1" id="KW-0472">Membrane</keyword>
<keyword evidence="3" id="KW-1185">Reference proteome</keyword>
<name>A0ABU5NZ02_9GAMM</name>
<evidence type="ECO:0000313" key="3">
    <source>
        <dbReference type="Proteomes" id="UP001305746"/>
    </source>
</evidence>
<protein>
    <submittedName>
        <fullName evidence="2">Polyribonucleotide nucleotidyltransferase</fullName>
    </submittedName>
</protein>
<accession>A0ABU5NZ02</accession>
<reference evidence="2 3" key="1">
    <citation type="submission" date="2023-12" db="EMBL/GenBank/DDBJ databases">
        <title>Marinobacter qingdaonensis sp. nov., isolated from the intertidal sediment of Qingdao, PR China.</title>
        <authorList>
            <person name="Li Y."/>
        </authorList>
    </citation>
    <scope>NUCLEOTIDE SEQUENCE [LARGE SCALE GENOMIC DNA]</scope>
    <source>
        <strain evidence="2 3">ASW11-75</strain>
    </source>
</reference>
<dbReference type="EMBL" id="JAYDCJ010000003">
    <property type="protein sequence ID" value="MEA1081031.1"/>
    <property type="molecule type" value="Genomic_DNA"/>
</dbReference>
<proteinExistence type="predicted"/>